<dbReference type="STRING" id="658196.A0A397TR13"/>
<dbReference type="EMBL" id="QKYT01000029">
    <property type="protein sequence ID" value="RIA97481.1"/>
    <property type="molecule type" value="Genomic_DNA"/>
</dbReference>
<evidence type="ECO:0000313" key="2">
    <source>
        <dbReference type="Proteomes" id="UP000265703"/>
    </source>
</evidence>
<gene>
    <name evidence="1" type="ORF">C1645_814055</name>
</gene>
<dbReference type="SUPFAM" id="SSF46689">
    <property type="entry name" value="Homeodomain-like"/>
    <property type="match status" value="1"/>
</dbReference>
<dbReference type="OrthoDB" id="2314430at2759"/>
<dbReference type="InterPro" id="IPR009057">
    <property type="entry name" value="Homeodomain-like_sf"/>
</dbReference>
<accession>A0A397TR13</accession>
<reference evidence="1 2" key="1">
    <citation type="submission" date="2018-06" db="EMBL/GenBank/DDBJ databases">
        <title>Comparative genomics reveals the genomic features of Rhizophagus irregularis, R. cerebriforme, R. diaphanum and Gigaspora rosea, and their symbiotic lifestyle signature.</title>
        <authorList>
            <person name="Morin E."/>
            <person name="San Clemente H."/>
            <person name="Chen E.C.H."/>
            <person name="De La Providencia I."/>
            <person name="Hainaut M."/>
            <person name="Kuo A."/>
            <person name="Kohler A."/>
            <person name="Murat C."/>
            <person name="Tang N."/>
            <person name="Roy S."/>
            <person name="Loubradou J."/>
            <person name="Henrissat B."/>
            <person name="Grigoriev I.V."/>
            <person name="Corradi N."/>
            <person name="Roux C."/>
            <person name="Martin F.M."/>
        </authorList>
    </citation>
    <scope>NUCLEOTIDE SEQUENCE [LARGE SCALE GENOMIC DNA]</scope>
    <source>
        <strain evidence="1 2">DAOM 227022</strain>
    </source>
</reference>
<protein>
    <recommendedName>
        <fullName evidence="3">DDE-1 domain-containing protein</fullName>
    </recommendedName>
</protein>
<dbReference type="Proteomes" id="UP000265703">
    <property type="component" value="Unassembled WGS sequence"/>
</dbReference>
<sequence>MSLSEISANSIHKLQIKLVIGDDIKHQIWEWTEANKKKWKTVLENEQSNKTFKHKSVKFSMLNSAMNIWVENVIAEGVVLTDLLIKEKAKKILLKRLIYKKISYVFLMDG</sequence>
<keyword evidence="2" id="KW-1185">Reference proteome</keyword>
<evidence type="ECO:0008006" key="3">
    <source>
        <dbReference type="Google" id="ProtNLM"/>
    </source>
</evidence>
<name>A0A397TR13_9GLOM</name>
<evidence type="ECO:0000313" key="1">
    <source>
        <dbReference type="EMBL" id="RIA97481.1"/>
    </source>
</evidence>
<dbReference type="AlphaFoldDB" id="A0A397TR13"/>
<organism evidence="1 2">
    <name type="scientific">Glomus cerebriforme</name>
    <dbReference type="NCBI Taxonomy" id="658196"/>
    <lineage>
        <taxon>Eukaryota</taxon>
        <taxon>Fungi</taxon>
        <taxon>Fungi incertae sedis</taxon>
        <taxon>Mucoromycota</taxon>
        <taxon>Glomeromycotina</taxon>
        <taxon>Glomeromycetes</taxon>
        <taxon>Glomerales</taxon>
        <taxon>Glomeraceae</taxon>
        <taxon>Glomus</taxon>
    </lineage>
</organism>
<proteinExistence type="predicted"/>
<comment type="caution">
    <text evidence="1">The sequence shown here is derived from an EMBL/GenBank/DDBJ whole genome shotgun (WGS) entry which is preliminary data.</text>
</comment>